<sequence>MLLFPPSSIQEPLRDSTNRKYLDHSNESWPSTSKKSCYPTDLGIAEVGSSDISIYNASRAPSCVPDIASDSTRHPSSNHSTAVDHETQPLHIRAKSEGNVQHDMVRFVNRPHGTPLFTIAEQKSLATLRTQMSFASFRRRGPTSLVTASGKPKAASVDDTVLYTSRRGLSQNTQTSSSLDVLSLRSDPVHPWQPPFVPPRCVKTPEGVPHWPPKARVSFVRTMTRTLSSATSLSPLEGTRFVLRALRGEIRSRSRPQPPSWRPPVSGHSTHHYDQPSQHPLNSARFAEVIQPEHVGQDDTQAPPIPEPTPAERQSLDRRCRPKSGSASLAQRALGAIDGNSIPINPARAIRARSVSVPQNLGLFAVSTARPPIQNTEQTAQGTRAHPSDTLRTVDMIESFPSPPSAPPTRPRRGLPFFAPTPPRAPRAHFLGDRDTMTTHSATAETSGSKKGGTSPIRGEQDRYTFSSMPIYRDDAASLHSHDRLRYRQMSEMDLEEPSQTLQGTCNVAPEQHLVEEGPDDGTPEVPTCLPQNTSPISSTRDDNQNEGSPSSIIPGTARGKTWRARWQVLRSSMKQRRNGAEDASCRIAKPIARGVQWIGQGCLCRDKDEDESGDEISRQSIRLVQV</sequence>
<protein>
    <submittedName>
        <fullName evidence="2">Uncharacterized protein</fullName>
    </submittedName>
</protein>
<dbReference type="RefSeq" id="XP_040880995.1">
    <property type="nucleotide sequence ID" value="XM_041021100.1"/>
</dbReference>
<keyword evidence="3" id="KW-1185">Reference proteome</keyword>
<gene>
    <name evidence="2" type="ORF">M437DRAFT_45533</name>
</gene>
<accession>A0A074W220</accession>
<evidence type="ECO:0000313" key="3">
    <source>
        <dbReference type="Proteomes" id="UP000030672"/>
    </source>
</evidence>
<organism evidence="2 3">
    <name type="scientific">Aureobasidium melanogenum (strain CBS 110374)</name>
    <name type="common">Aureobasidium pullulans var. melanogenum</name>
    <dbReference type="NCBI Taxonomy" id="1043003"/>
    <lineage>
        <taxon>Eukaryota</taxon>
        <taxon>Fungi</taxon>
        <taxon>Dikarya</taxon>
        <taxon>Ascomycota</taxon>
        <taxon>Pezizomycotina</taxon>
        <taxon>Dothideomycetes</taxon>
        <taxon>Dothideomycetidae</taxon>
        <taxon>Dothideales</taxon>
        <taxon>Saccotheciaceae</taxon>
        <taxon>Aureobasidium</taxon>
    </lineage>
</organism>
<feature type="region of interest" description="Disordered" evidence="1">
    <location>
        <begin position="439"/>
        <end position="461"/>
    </location>
</feature>
<feature type="region of interest" description="Disordered" evidence="1">
    <location>
        <begin position="514"/>
        <end position="560"/>
    </location>
</feature>
<name>A0A074W220_AURM1</name>
<reference evidence="2 3" key="1">
    <citation type="journal article" date="2014" name="BMC Genomics">
        <title>Genome sequencing of four Aureobasidium pullulans varieties: biotechnological potential, stress tolerance, and description of new species.</title>
        <authorList>
            <person name="Gostin Ar C."/>
            <person name="Ohm R.A."/>
            <person name="Kogej T."/>
            <person name="Sonjak S."/>
            <person name="Turk M."/>
            <person name="Zajc J."/>
            <person name="Zalar P."/>
            <person name="Grube M."/>
            <person name="Sun H."/>
            <person name="Han J."/>
            <person name="Sharma A."/>
            <person name="Chiniquy J."/>
            <person name="Ngan C.Y."/>
            <person name="Lipzen A."/>
            <person name="Barry K."/>
            <person name="Grigoriev I.V."/>
            <person name="Gunde-Cimerman N."/>
        </authorList>
    </citation>
    <scope>NUCLEOTIDE SEQUENCE [LARGE SCALE GENOMIC DNA]</scope>
    <source>
        <strain evidence="2 3">CBS 110374</strain>
    </source>
</reference>
<dbReference type="Proteomes" id="UP000030672">
    <property type="component" value="Unassembled WGS sequence"/>
</dbReference>
<feature type="compositionally biased region" description="Basic and acidic residues" evidence="1">
    <location>
        <begin position="12"/>
        <end position="26"/>
    </location>
</feature>
<dbReference type="EMBL" id="KL584830">
    <property type="protein sequence ID" value="KEQ63972.1"/>
    <property type="molecule type" value="Genomic_DNA"/>
</dbReference>
<evidence type="ECO:0000313" key="2">
    <source>
        <dbReference type="EMBL" id="KEQ63972.1"/>
    </source>
</evidence>
<dbReference type="GeneID" id="63914473"/>
<feature type="region of interest" description="Disordered" evidence="1">
    <location>
        <begin position="248"/>
        <end position="279"/>
    </location>
</feature>
<feature type="compositionally biased region" description="Polar residues" evidence="1">
    <location>
        <begin position="439"/>
        <end position="449"/>
    </location>
</feature>
<evidence type="ECO:0000256" key="1">
    <source>
        <dbReference type="SAM" id="MobiDB-lite"/>
    </source>
</evidence>
<feature type="region of interest" description="Disordered" evidence="1">
    <location>
        <begin position="296"/>
        <end position="326"/>
    </location>
</feature>
<feature type="region of interest" description="Disordered" evidence="1">
    <location>
        <begin position="68"/>
        <end position="89"/>
    </location>
</feature>
<dbReference type="HOGENOM" id="CLU_436110_0_0_1"/>
<proteinExistence type="predicted"/>
<dbReference type="AlphaFoldDB" id="A0A074W220"/>
<feature type="region of interest" description="Disordered" evidence="1">
    <location>
        <begin position="1"/>
        <end position="35"/>
    </location>
</feature>
<feature type="compositionally biased region" description="Polar residues" evidence="1">
    <location>
        <begin position="530"/>
        <end position="539"/>
    </location>
</feature>